<feature type="non-terminal residue" evidence="1">
    <location>
        <position position="49"/>
    </location>
</feature>
<sequence>GHEDITQLSCYISLATSENDQDRCLFCCCCSCSCCNSSCTWFVEFWNFG</sequence>
<evidence type="ECO:0000313" key="1">
    <source>
        <dbReference type="EMBL" id="KFM65442.1"/>
    </source>
</evidence>
<dbReference type="AlphaFoldDB" id="A0A087TK03"/>
<evidence type="ECO:0000313" key="2">
    <source>
        <dbReference type="Proteomes" id="UP000054359"/>
    </source>
</evidence>
<proteinExistence type="predicted"/>
<organism evidence="1 2">
    <name type="scientific">Stegodyphus mimosarum</name>
    <name type="common">African social velvet spider</name>
    <dbReference type="NCBI Taxonomy" id="407821"/>
    <lineage>
        <taxon>Eukaryota</taxon>
        <taxon>Metazoa</taxon>
        <taxon>Ecdysozoa</taxon>
        <taxon>Arthropoda</taxon>
        <taxon>Chelicerata</taxon>
        <taxon>Arachnida</taxon>
        <taxon>Araneae</taxon>
        <taxon>Araneomorphae</taxon>
        <taxon>Entelegynae</taxon>
        <taxon>Eresoidea</taxon>
        <taxon>Eresidae</taxon>
        <taxon>Stegodyphus</taxon>
    </lineage>
</organism>
<keyword evidence="2" id="KW-1185">Reference proteome</keyword>
<protein>
    <submittedName>
        <fullName evidence="1">Uncharacterized protein</fullName>
    </submittedName>
</protein>
<reference evidence="1 2" key="1">
    <citation type="submission" date="2013-11" db="EMBL/GenBank/DDBJ databases">
        <title>Genome sequencing of Stegodyphus mimosarum.</title>
        <authorList>
            <person name="Bechsgaard J."/>
        </authorList>
    </citation>
    <scope>NUCLEOTIDE SEQUENCE [LARGE SCALE GENOMIC DNA]</scope>
</reference>
<dbReference type="Proteomes" id="UP000054359">
    <property type="component" value="Unassembled WGS sequence"/>
</dbReference>
<name>A0A087TK03_STEMI</name>
<dbReference type="EMBL" id="KK115573">
    <property type="protein sequence ID" value="KFM65442.1"/>
    <property type="molecule type" value="Genomic_DNA"/>
</dbReference>
<gene>
    <name evidence="1" type="ORF">X975_21682</name>
</gene>
<accession>A0A087TK03</accession>
<feature type="non-terminal residue" evidence="1">
    <location>
        <position position="1"/>
    </location>
</feature>